<dbReference type="InterPro" id="IPR008576">
    <property type="entry name" value="MeTrfase_NTM1"/>
</dbReference>
<name>A0A699Y8V7_HAELA</name>
<dbReference type="Gene3D" id="3.40.50.150">
    <property type="entry name" value="Vaccinia Virus protein VP39"/>
    <property type="match status" value="1"/>
</dbReference>
<dbReference type="GO" id="GO:0032259">
    <property type="term" value="P:methylation"/>
    <property type="evidence" value="ECO:0007669"/>
    <property type="project" value="UniProtKB-KW"/>
</dbReference>
<evidence type="ECO:0000256" key="1">
    <source>
        <dbReference type="ARBA" id="ARBA00009059"/>
    </source>
</evidence>
<evidence type="ECO:0000313" key="12">
    <source>
        <dbReference type="EMBL" id="GFH05775.1"/>
    </source>
</evidence>
<comment type="catalytic activity">
    <reaction evidence="10">
        <text>N-terminal L-alanyl-L-prolyl-L-lysyl-[protein] + 3 S-adenosyl-L-methionine = N-terminal N,N,N-trimethyl-L-alanyl-L-prolyl-L-lysyl-[protein] + 3 S-adenosyl-L-homocysteine + 3 H(+)</text>
        <dbReference type="Rhea" id="RHEA:54712"/>
        <dbReference type="Rhea" id="RHEA-COMP:13785"/>
        <dbReference type="Rhea" id="RHEA-COMP:13971"/>
        <dbReference type="ChEBI" id="CHEBI:15378"/>
        <dbReference type="ChEBI" id="CHEBI:57856"/>
        <dbReference type="ChEBI" id="CHEBI:59789"/>
        <dbReference type="ChEBI" id="CHEBI:138057"/>
        <dbReference type="ChEBI" id="CHEBI:138315"/>
        <dbReference type="EC" id="2.1.1.244"/>
    </reaction>
</comment>
<dbReference type="InterPro" id="IPR029063">
    <property type="entry name" value="SAM-dependent_MTases_sf"/>
</dbReference>
<keyword evidence="3" id="KW-0808">Transferase</keyword>
<evidence type="ECO:0000256" key="4">
    <source>
        <dbReference type="ARBA" id="ARBA00022691"/>
    </source>
</evidence>
<dbReference type="Proteomes" id="UP000485058">
    <property type="component" value="Unassembled WGS sequence"/>
</dbReference>
<reference evidence="12 13" key="1">
    <citation type="submission" date="2020-02" db="EMBL/GenBank/DDBJ databases">
        <title>Draft genome sequence of Haematococcus lacustris strain NIES-144.</title>
        <authorList>
            <person name="Morimoto D."/>
            <person name="Nakagawa S."/>
            <person name="Yoshida T."/>
            <person name="Sawayama S."/>
        </authorList>
    </citation>
    <scope>NUCLEOTIDE SEQUENCE [LARGE SCALE GENOMIC DNA]</scope>
    <source>
        <strain evidence="12 13">NIES-144</strain>
    </source>
</reference>
<evidence type="ECO:0000256" key="5">
    <source>
        <dbReference type="ARBA" id="ARBA00039112"/>
    </source>
</evidence>
<evidence type="ECO:0000256" key="11">
    <source>
        <dbReference type="SAM" id="MobiDB-lite"/>
    </source>
</evidence>
<comment type="catalytic activity">
    <reaction evidence="8">
        <text>N-terminal L-seryl-L-prolyl-L-lysyl-[protein] + 3 S-adenosyl-L-methionine = N-terminal N,N,N-trimethyl-L-seryl-L-prolyl-L-lysyl-[protein] + 3 S-adenosyl-L-homocysteine + 3 H(+)</text>
        <dbReference type="Rhea" id="RHEA:54724"/>
        <dbReference type="Rhea" id="RHEA-COMP:13789"/>
        <dbReference type="Rhea" id="RHEA-COMP:13973"/>
        <dbReference type="ChEBI" id="CHEBI:15378"/>
        <dbReference type="ChEBI" id="CHEBI:57856"/>
        <dbReference type="ChEBI" id="CHEBI:59789"/>
        <dbReference type="ChEBI" id="CHEBI:138061"/>
        <dbReference type="ChEBI" id="CHEBI:138317"/>
        <dbReference type="EC" id="2.1.1.244"/>
    </reaction>
</comment>
<feature type="region of interest" description="Disordered" evidence="11">
    <location>
        <begin position="1"/>
        <end position="26"/>
    </location>
</feature>
<dbReference type="PANTHER" id="PTHR12753">
    <property type="entry name" value="AD-003 - RELATED"/>
    <property type="match status" value="1"/>
</dbReference>
<feature type="compositionally biased region" description="Acidic residues" evidence="11">
    <location>
        <begin position="1"/>
        <end position="11"/>
    </location>
</feature>
<sequence length="212" mass="23313">MEQPGETDDGEAIQNPEKLWEQQRDADGSHSSWYRKAVGYWDQQEASYNGVLGGFGYVSDLDVADSRQLLDKALKAHIAEAAKGTRKLVALDCGAGVGRVTKELLLPLFMEVDLLEPSKHLLDAAEKSLKNNRKSNSPPGHAAVNFYLAGLQEHTFAPQRYTVVWVQWCLLYLTDGGQQPDSQQRVHDGPLRPGGDAAALQREATQFPQGAV</sequence>
<comment type="similarity">
    <text evidence="1">Belongs to the methyltransferase superfamily. NTM1 family.</text>
</comment>
<dbReference type="SUPFAM" id="SSF53335">
    <property type="entry name" value="S-adenosyl-L-methionine-dependent methyltransferases"/>
    <property type="match status" value="1"/>
</dbReference>
<dbReference type="EMBL" id="BLLF01000008">
    <property type="protein sequence ID" value="GFH05775.1"/>
    <property type="molecule type" value="Genomic_DNA"/>
</dbReference>
<comment type="catalytic activity">
    <reaction evidence="9">
        <text>N-terminal L-prolyl-L-prolyl-L-lysyl-[protein] + 2 S-adenosyl-L-methionine = N-terminal N,N-dimethyl-L-prolyl-L-prolyl-L-lysyl-[protein] + 2 S-adenosyl-L-homocysteine + 2 H(+)</text>
        <dbReference type="Rhea" id="RHEA:54736"/>
        <dbReference type="Rhea" id="RHEA-COMP:13787"/>
        <dbReference type="Rhea" id="RHEA-COMP:13974"/>
        <dbReference type="ChEBI" id="CHEBI:15378"/>
        <dbReference type="ChEBI" id="CHEBI:57856"/>
        <dbReference type="ChEBI" id="CHEBI:59789"/>
        <dbReference type="ChEBI" id="CHEBI:138059"/>
        <dbReference type="ChEBI" id="CHEBI:138318"/>
        <dbReference type="EC" id="2.1.1.244"/>
    </reaction>
</comment>
<organism evidence="12 13">
    <name type="scientific">Haematococcus lacustris</name>
    <name type="common">Green alga</name>
    <name type="synonym">Haematococcus pluvialis</name>
    <dbReference type="NCBI Taxonomy" id="44745"/>
    <lineage>
        <taxon>Eukaryota</taxon>
        <taxon>Viridiplantae</taxon>
        <taxon>Chlorophyta</taxon>
        <taxon>core chlorophytes</taxon>
        <taxon>Chlorophyceae</taxon>
        <taxon>CS clade</taxon>
        <taxon>Chlamydomonadales</taxon>
        <taxon>Haematococcaceae</taxon>
        <taxon>Haematococcus</taxon>
    </lineage>
</organism>
<dbReference type="GO" id="GO:0071885">
    <property type="term" value="F:N-terminal protein N-methyltransferase activity"/>
    <property type="evidence" value="ECO:0007669"/>
    <property type="project" value="UniProtKB-EC"/>
</dbReference>
<evidence type="ECO:0000256" key="9">
    <source>
        <dbReference type="ARBA" id="ARBA00047885"/>
    </source>
</evidence>
<evidence type="ECO:0000256" key="3">
    <source>
        <dbReference type="ARBA" id="ARBA00022679"/>
    </source>
</evidence>
<protein>
    <recommendedName>
        <fullName evidence="6">Alpha N-terminal protein methyltransferase 1</fullName>
        <ecNumber evidence="5">2.1.1.244</ecNumber>
    </recommendedName>
    <alternativeName>
        <fullName evidence="7">X-Pro-Lys N-terminal protein methyltransferase 1</fullName>
    </alternativeName>
</protein>
<evidence type="ECO:0000256" key="2">
    <source>
        <dbReference type="ARBA" id="ARBA00022603"/>
    </source>
</evidence>
<comment type="caution">
    <text evidence="12">The sequence shown here is derived from an EMBL/GenBank/DDBJ whole genome shotgun (WGS) entry which is preliminary data.</text>
</comment>
<evidence type="ECO:0000256" key="8">
    <source>
        <dbReference type="ARBA" id="ARBA00047306"/>
    </source>
</evidence>
<dbReference type="CDD" id="cd02440">
    <property type="entry name" value="AdoMet_MTases"/>
    <property type="match status" value="1"/>
</dbReference>
<dbReference type="GO" id="GO:0005737">
    <property type="term" value="C:cytoplasm"/>
    <property type="evidence" value="ECO:0007669"/>
    <property type="project" value="TreeGrafter"/>
</dbReference>
<dbReference type="PANTHER" id="PTHR12753:SF0">
    <property type="entry name" value="ALPHA N-TERMINAL PROTEIN METHYLTRANSFERASE 1"/>
    <property type="match status" value="1"/>
</dbReference>
<evidence type="ECO:0000256" key="10">
    <source>
        <dbReference type="ARBA" id="ARBA00048167"/>
    </source>
</evidence>
<keyword evidence="13" id="KW-1185">Reference proteome</keyword>
<accession>A0A699Y8V7</accession>
<proteinExistence type="inferred from homology"/>
<dbReference type="Pfam" id="PF05891">
    <property type="entry name" value="Methyltransf_PK"/>
    <property type="match status" value="1"/>
</dbReference>
<evidence type="ECO:0000313" key="13">
    <source>
        <dbReference type="Proteomes" id="UP000485058"/>
    </source>
</evidence>
<dbReference type="AlphaFoldDB" id="A0A699Y8V7"/>
<gene>
    <name evidence="12" type="ORF">HaLaN_00293</name>
</gene>
<feature type="non-terminal residue" evidence="12">
    <location>
        <position position="1"/>
    </location>
</feature>
<evidence type="ECO:0000256" key="6">
    <source>
        <dbReference type="ARBA" id="ARBA00039449"/>
    </source>
</evidence>
<keyword evidence="2" id="KW-0489">Methyltransferase</keyword>
<evidence type="ECO:0000256" key="7">
    <source>
        <dbReference type="ARBA" id="ARBA00043129"/>
    </source>
</evidence>
<dbReference type="EC" id="2.1.1.244" evidence="5"/>
<keyword evidence="4" id="KW-0949">S-adenosyl-L-methionine</keyword>